<comment type="caution">
    <text evidence="6">The sequence shown here is derived from an EMBL/GenBank/DDBJ whole genome shotgun (WGS) entry which is preliminary data.</text>
</comment>
<sequence>MYKAHHKLLLSSFLIVEHPTTPLDLKDRFNAGHHPDLHLVGWNNVKIDIWTHAIGGLTENDFILAAKINQLQVEDLLRKKKVAK</sequence>
<name>A0A8S9HKN2_BRACR</name>
<dbReference type="GO" id="GO:0006729">
    <property type="term" value="P:tetrahydrobiopterin biosynthetic process"/>
    <property type="evidence" value="ECO:0007669"/>
    <property type="project" value="InterPro"/>
</dbReference>
<accession>A0A8S9HKN2</accession>
<comment type="catalytic activity">
    <reaction evidence="1">
        <text>(4aS,6R)-4a-hydroxy-L-erythro-5,6,7,8-tetrahydrobiopterin = (6R)-L-erythro-6,7-dihydrobiopterin + H2O</text>
        <dbReference type="Rhea" id="RHEA:11920"/>
        <dbReference type="ChEBI" id="CHEBI:15377"/>
        <dbReference type="ChEBI" id="CHEBI:15642"/>
        <dbReference type="ChEBI" id="CHEBI:43120"/>
        <dbReference type="EC" id="4.2.1.96"/>
    </reaction>
</comment>
<dbReference type="AlphaFoldDB" id="A0A8S9HKN2"/>
<dbReference type="Gene3D" id="3.30.1360.20">
    <property type="entry name" value="Transcriptional coactivator/pterin dehydratase"/>
    <property type="match status" value="1"/>
</dbReference>
<dbReference type="EMBL" id="QGKW02001940">
    <property type="protein sequence ID" value="KAF2557660.1"/>
    <property type="molecule type" value="Genomic_DNA"/>
</dbReference>
<dbReference type="PANTHER" id="PTHR12599:SF0">
    <property type="entry name" value="PTERIN-4-ALPHA-CARBINOLAMINE DEHYDRATASE"/>
    <property type="match status" value="1"/>
</dbReference>
<evidence type="ECO:0000256" key="2">
    <source>
        <dbReference type="ARBA" id="ARBA00006472"/>
    </source>
</evidence>
<reference evidence="6" key="1">
    <citation type="submission" date="2019-12" db="EMBL/GenBank/DDBJ databases">
        <title>Genome sequencing and annotation of Brassica cretica.</title>
        <authorList>
            <person name="Studholme D.J."/>
            <person name="Sarris P.F."/>
        </authorList>
    </citation>
    <scope>NUCLEOTIDE SEQUENCE</scope>
    <source>
        <strain evidence="6">PFS-001/15</strain>
        <tissue evidence="6">Leaf</tissue>
    </source>
</reference>
<dbReference type="InterPro" id="IPR001533">
    <property type="entry name" value="Pterin_deHydtase"/>
</dbReference>
<dbReference type="InterPro" id="IPR036428">
    <property type="entry name" value="PCD_sf"/>
</dbReference>
<dbReference type="EC" id="4.2.1.96" evidence="3"/>
<evidence type="ECO:0000256" key="5">
    <source>
        <dbReference type="ARBA" id="ARBA00030497"/>
    </source>
</evidence>
<evidence type="ECO:0000313" key="6">
    <source>
        <dbReference type="EMBL" id="KAF2557660.1"/>
    </source>
</evidence>
<evidence type="ECO:0000256" key="3">
    <source>
        <dbReference type="ARBA" id="ARBA00013252"/>
    </source>
</evidence>
<evidence type="ECO:0000256" key="1">
    <source>
        <dbReference type="ARBA" id="ARBA00001554"/>
    </source>
</evidence>
<gene>
    <name evidence="6" type="ORF">F2Q68_00014696</name>
</gene>
<evidence type="ECO:0000256" key="4">
    <source>
        <dbReference type="ARBA" id="ARBA00023239"/>
    </source>
</evidence>
<dbReference type="GO" id="GO:0005739">
    <property type="term" value="C:mitochondrion"/>
    <property type="evidence" value="ECO:0007669"/>
    <property type="project" value="TreeGrafter"/>
</dbReference>
<dbReference type="SUPFAM" id="SSF55248">
    <property type="entry name" value="PCD-like"/>
    <property type="match status" value="1"/>
</dbReference>
<organism evidence="6 7">
    <name type="scientific">Brassica cretica</name>
    <name type="common">Mustard</name>
    <dbReference type="NCBI Taxonomy" id="69181"/>
    <lineage>
        <taxon>Eukaryota</taxon>
        <taxon>Viridiplantae</taxon>
        <taxon>Streptophyta</taxon>
        <taxon>Embryophyta</taxon>
        <taxon>Tracheophyta</taxon>
        <taxon>Spermatophyta</taxon>
        <taxon>Magnoliopsida</taxon>
        <taxon>eudicotyledons</taxon>
        <taxon>Gunneridae</taxon>
        <taxon>Pentapetalae</taxon>
        <taxon>rosids</taxon>
        <taxon>malvids</taxon>
        <taxon>Brassicales</taxon>
        <taxon>Brassicaceae</taxon>
        <taxon>Brassiceae</taxon>
        <taxon>Brassica</taxon>
    </lineage>
</organism>
<dbReference type="PANTHER" id="PTHR12599">
    <property type="entry name" value="PTERIN-4-ALPHA-CARBINOLAMINE DEHYDRATASE"/>
    <property type="match status" value="1"/>
</dbReference>
<dbReference type="GO" id="GO:0008124">
    <property type="term" value="F:4-alpha-hydroxytetrahydrobiopterin dehydratase activity"/>
    <property type="evidence" value="ECO:0007669"/>
    <property type="project" value="UniProtKB-EC"/>
</dbReference>
<keyword evidence="4" id="KW-0456">Lyase</keyword>
<evidence type="ECO:0000313" key="7">
    <source>
        <dbReference type="Proteomes" id="UP000712281"/>
    </source>
</evidence>
<dbReference type="Proteomes" id="UP000712281">
    <property type="component" value="Unassembled WGS sequence"/>
</dbReference>
<comment type="similarity">
    <text evidence="2">Belongs to the pterin-4-alpha-carbinolamine dehydratase family.</text>
</comment>
<proteinExistence type="inferred from homology"/>
<protein>
    <recommendedName>
        <fullName evidence="3">4a-hydroxytetrahydrobiopterin dehydratase</fullName>
        <ecNumber evidence="3">4.2.1.96</ecNumber>
    </recommendedName>
    <alternativeName>
        <fullName evidence="5">4-alpha-hydroxy-tetrahydropterin dehydratase</fullName>
    </alternativeName>
</protein>
<dbReference type="Pfam" id="PF01329">
    <property type="entry name" value="Pterin_4a"/>
    <property type="match status" value="1"/>
</dbReference>